<keyword evidence="6" id="KW-1185">Reference proteome</keyword>
<evidence type="ECO:0000259" key="4">
    <source>
        <dbReference type="PROSITE" id="PS01124"/>
    </source>
</evidence>
<evidence type="ECO:0000313" key="5">
    <source>
        <dbReference type="EMBL" id="MBS2551646.1"/>
    </source>
</evidence>
<keyword evidence="2" id="KW-0238">DNA-binding</keyword>
<dbReference type="Gene3D" id="1.10.10.60">
    <property type="entry name" value="Homeodomain-like"/>
    <property type="match status" value="1"/>
</dbReference>
<proteinExistence type="predicted"/>
<dbReference type="SMART" id="SM00342">
    <property type="entry name" value="HTH_ARAC"/>
    <property type="match status" value="1"/>
</dbReference>
<protein>
    <submittedName>
        <fullName evidence="5">AraC family transcriptional regulator</fullName>
    </submittedName>
</protein>
<dbReference type="InterPro" id="IPR046532">
    <property type="entry name" value="DUF6597"/>
</dbReference>
<dbReference type="InterPro" id="IPR018060">
    <property type="entry name" value="HTH_AraC"/>
</dbReference>
<dbReference type="PROSITE" id="PS01124">
    <property type="entry name" value="HTH_ARAC_FAMILY_2"/>
    <property type="match status" value="1"/>
</dbReference>
<name>A0ABS5KZY9_9ACTN</name>
<keyword evidence="1" id="KW-0805">Transcription regulation</keyword>
<keyword evidence="3" id="KW-0804">Transcription</keyword>
<dbReference type="RefSeq" id="WP_212016482.1">
    <property type="nucleotide sequence ID" value="NZ_JAAFYZ010000148.1"/>
</dbReference>
<evidence type="ECO:0000256" key="1">
    <source>
        <dbReference type="ARBA" id="ARBA00023015"/>
    </source>
</evidence>
<sequence>MTPTPALRPWIADVTLLRPDSALPLVHLPDAATALVYRRTGAGDGAGNGDLRVIGPRGRASYFPGKDLPLCIRIRLRPGAARPVFGVPVSELRDQAVPLADLWGTRAAHLEDRLNDLAGPGPVLRGIEDALLESLHGTTDSRDQLLRRAAESLSTTGERVGALARRLAVSERHLRDLFTDRIGLSPKHFARVQRVRTVLARAGSAEWAGLALDSGYYDQSHMTADFHTLMGVSPAAFRAGRLPAGTLCAG</sequence>
<dbReference type="InterPro" id="IPR050204">
    <property type="entry name" value="AraC_XylS_family_regulators"/>
</dbReference>
<feature type="domain" description="HTH araC/xylS-type" evidence="4">
    <location>
        <begin position="143"/>
        <end position="240"/>
    </location>
</feature>
<organism evidence="5 6">
    <name type="scientific">Catenulispora pinistramenti</name>
    <dbReference type="NCBI Taxonomy" id="2705254"/>
    <lineage>
        <taxon>Bacteria</taxon>
        <taxon>Bacillati</taxon>
        <taxon>Actinomycetota</taxon>
        <taxon>Actinomycetes</taxon>
        <taxon>Catenulisporales</taxon>
        <taxon>Catenulisporaceae</taxon>
        <taxon>Catenulispora</taxon>
    </lineage>
</organism>
<reference evidence="5 6" key="1">
    <citation type="submission" date="2020-02" db="EMBL/GenBank/DDBJ databases">
        <title>Acidophilic actinobacteria isolated from forest soil.</title>
        <authorList>
            <person name="Golinska P."/>
        </authorList>
    </citation>
    <scope>NUCLEOTIDE SEQUENCE [LARGE SCALE GENOMIC DNA]</scope>
    <source>
        <strain evidence="5 6">NL8</strain>
    </source>
</reference>
<dbReference type="Pfam" id="PF20240">
    <property type="entry name" value="DUF6597"/>
    <property type="match status" value="1"/>
</dbReference>
<dbReference type="Pfam" id="PF12833">
    <property type="entry name" value="HTH_18"/>
    <property type="match status" value="1"/>
</dbReference>
<dbReference type="Proteomes" id="UP000730482">
    <property type="component" value="Unassembled WGS sequence"/>
</dbReference>
<gene>
    <name evidence="5" type="ORF">KGQ19_32735</name>
</gene>
<evidence type="ECO:0000256" key="2">
    <source>
        <dbReference type="ARBA" id="ARBA00023125"/>
    </source>
</evidence>
<comment type="caution">
    <text evidence="5">The sequence shown here is derived from an EMBL/GenBank/DDBJ whole genome shotgun (WGS) entry which is preliminary data.</text>
</comment>
<accession>A0ABS5KZY9</accession>
<evidence type="ECO:0000256" key="3">
    <source>
        <dbReference type="ARBA" id="ARBA00023163"/>
    </source>
</evidence>
<evidence type="ECO:0000313" key="6">
    <source>
        <dbReference type="Proteomes" id="UP000730482"/>
    </source>
</evidence>
<dbReference type="PANTHER" id="PTHR46796:SF15">
    <property type="entry name" value="BLL1074 PROTEIN"/>
    <property type="match status" value="1"/>
</dbReference>
<dbReference type="EMBL" id="JAAFYZ010000148">
    <property type="protein sequence ID" value="MBS2551646.1"/>
    <property type="molecule type" value="Genomic_DNA"/>
</dbReference>
<dbReference type="InterPro" id="IPR009057">
    <property type="entry name" value="Homeodomain-like_sf"/>
</dbReference>
<dbReference type="PANTHER" id="PTHR46796">
    <property type="entry name" value="HTH-TYPE TRANSCRIPTIONAL ACTIVATOR RHAS-RELATED"/>
    <property type="match status" value="1"/>
</dbReference>
<dbReference type="SUPFAM" id="SSF46689">
    <property type="entry name" value="Homeodomain-like"/>
    <property type="match status" value="1"/>
</dbReference>